<protein>
    <submittedName>
        <fullName evidence="1">Uncharacterized protein</fullName>
    </submittedName>
</protein>
<comment type="caution">
    <text evidence="1">The sequence shown here is derived from an EMBL/GenBank/DDBJ whole genome shotgun (WGS) entry which is preliminary data.</text>
</comment>
<sequence length="153" mass="17455">MTHNVLPIYPDHVHPKGGNFFAKHVLKRFRGKRKRKRGGQGKTGKALPTESAHGIFYRCTVNVIYISLTRFHWIRASVLNAHNGMFSTVGKKPAGSHYKPKPYNPPNFFMPYLLAQHILSMVDMHYRRKTPNMLPINPDHVHPKGGTFLPSTC</sequence>
<organism evidence="1 2">
    <name type="scientific">Caerostris darwini</name>
    <dbReference type="NCBI Taxonomy" id="1538125"/>
    <lineage>
        <taxon>Eukaryota</taxon>
        <taxon>Metazoa</taxon>
        <taxon>Ecdysozoa</taxon>
        <taxon>Arthropoda</taxon>
        <taxon>Chelicerata</taxon>
        <taxon>Arachnida</taxon>
        <taxon>Araneae</taxon>
        <taxon>Araneomorphae</taxon>
        <taxon>Entelegynae</taxon>
        <taxon>Araneoidea</taxon>
        <taxon>Araneidae</taxon>
        <taxon>Caerostris</taxon>
    </lineage>
</organism>
<evidence type="ECO:0000313" key="2">
    <source>
        <dbReference type="Proteomes" id="UP001054837"/>
    </source>
</evidence>
<reference evidence="1 2" key="1">
    <citation type="submission" date="2021-06" db="EMBL/GenBank/DDBJ databases">
        <title>Caerostris darwini draft genome.</title>
        <authorList>
            <person name="Kono N."/>
            <person name="Arakawa K."/>
        </authorList>
    </citation>
    <scope>NUCLEOTIDE SEQUENCE [LARGE SCALE GENOMIC DNA]</scope>
</reference>
<dbReference type="AlphaFoldDB" id="A0AAV4R2P1"/>
<proteinExistence type="predicted"/>
<keyword evidence="2" id="KW-1185">Reference proteome</keyword>
<name>A0AAV4R2P1_9ARAC</name>
<dbReference type="Proteomes" id="UP001054837">
    <property type="component" value="Unassembled WGS sequence"/>
</dbReference>
<evidence type="ECO:0000313" key="1">
    <source>
        <dbReference type="EMBL" id="GIY15730.1"/>
    </source>
</evidence>
<accession>A0AAV4R2P1</accession>
<dbReference type="EMBL" id="BPLQ01005578">
    <property type="protein sequence ID" value="GIY15730.1"/>
    <property type="molecule type" value="Genomic_DNA"/>
</dbReference>
<gene>
    <name evidence="1" type="ORF">CDAR_195241</name>
</gene>